<organism evidence="24 25">
    <name type="scientific">Saliphagus infecundisoli</name>
    <dbReference type="NCBI Taxonomy" id="1849069"/>
    <lineage>
        <taxon>Archaea</taxon>
        <taxon>Methanobacteriati</taxon>
        <taxon>Methanobacteriota</taxon>
        <taxon>Stenosarchaea group</taxon>
        <taxon>Halobacteria</taxon>
        <taxon>Halobacteriales</taxon>
        <taxon>Natrialbaceae</taxon>
        <taxon>Saliphagus</taxon>
    </lineage>
</organism>
<evidence type="ECO:0000256" key="21">
    <source>
        <dbReference type="SAM" id="MobiDB-lite"/>
    </source>
</evidence>
<keyword evidence="9" id="KW-0479">Metal-binding</keyword>
<name>A0ABD5QII7_9EURY</name>
<keyword evidence="11" id="KW-0378">Hydrolase</keyword>
<evidence type="ECO:0000256" key="14">
    <source>
        <dbReference type="ARBA" id="ARBA00023034"/>
    </source>
</evidence>
<evidence type="ECO:0000313" key="24">
    <source>
        <dbReference type="EMBL" id="MFC4989533.1"/>
    </source>
</evidence>
<evidence type="ECO:0000256" key="20">
    <source>
        <dbReference type="ARBA" id="ARBA00033328"/>
    </source>
</evidence>
<evidence type="ECO:0000256" key="7">
    <source>
        <dbReference type="ARBA" id="ARBA00022645"/>
    </source>
</evidence>
<evidence type="ECO:0000256" key="15">
    <source>
        <dbReference type="ARBA" id="ARBA00023049"/>
    </source>
</evidence>
<evidence type="ECO:0000256" key="4">
    <source>
        <dbReference type="ARBA" id="ARBA00004613"/>
    </source>
</evidence>
<evidence type="ECO:0000259" key="23">
    <source>
        <dbReference type="Pfam" id="PF04389"/>
    </source>
</evidence>
<keyword evidence="14" id="KW-0333">Golgi apparatus</keyword>
<keyword evidence="10" id="KW-0732">Signal</keyword>
<proteinExistence type="predicted"/>
<dbReference type="GO" id="GO:0005764">
    <property type="term" value="C:lysosome"/>
    <property type="evidence" value="ECO:0007669"/>
    <property type="project" value="UniProtKB-SubCell"/>
</dbReference>
<dbReference type="GO" id="GO:0006508">
    <property type="term" value="P:proteolysis"/>
    <property type="evidence" value="ECO:0007669"/>
    <property type="project" value="UniProtKB-KW"/>
</dbReference>
<sequence length="449" mass="48073">MSEEIDIDADDSLERALGRAWSSDRPWNLLTRLTELPNRMGGSPGERRAAELVREEFESIGLADVRTAEFPMARWERGETELAVTDPVERSFRAIALPYSPAGDVEGPIVDVGYGTPEEIEDAGEALDGAIALSSTTTPPGRRFVHRMETFGHVAAAGAAGFLFANHVPGQLPPTGSLRFDGEAAIPGVGVSREAGDWLAEYAERAGRGRLRVEATTTEGTSRNVHGTLGGGDEEIVLLAHYDAHDVGEGALDNGCGVAVVAGAAAILAPLELDCRVRVAAVGCEEVGLIGAEALAEELDLDAVRAVVNVDGAGRFRNLKAYSHASDAIADLAESVGEAFGQPVLDEPDPHPFSDHWPFLRAGVPTLQLHSEREGDERGRGWGHTEADTREKVDPRNLREHAMLAALLVSELTRADPPRVPDDVLRAALADQEYEPGMRAADIWPADWT</sequence>
<feature type="domain" description="Peptidase M28" evidence="23">
    <location>
        <begin position="224"/>
        <end position="407"/>
    </location>
</feature>
<dbReference type="Pfam" id="PF04389">
    <property type="entry name" value="Peptidase_M28"/>
    <property type="match status" value="1"/>
</dbReference>
<gene>
    <name evidence="24" type="ORF">ACFPFO_17565</name>
</gene>
<dbReference type="RefSeq" id="WP_224827756.1">
    <property type="nucleotide sequence ID" value="NZ_JAIVEF010000002.1"/>
</dbReference>
<dbReference type="AlphaFoldDB" id="A0ABD5QII7"/>
<accession>A0ABD5QII7</accession>
<keyword evidence="16" id="KW-0865">Zymogen</keyword>
<dbReference type="GO" id="GO:0008237">
    <property type="term" value="F:metallopeptidase activity"/>
    <property type="evidence" value="ECO:0007669"/>
    <property type="project" value="UniProtKB-KW"/>
</dbReference>
<keyword evidence="7" id="KW-0121">Carboxypeptidase</keyword>
<evidence type="ECO:0000256" key="17">
    <source>
        <dbReference type="ARBA" id="ARBA00023180"/>
    </source>
</evidence>
<evidence type="ECO:0000256" key="9">
    <source>
        <dbReference type="ARBA" id="ARBA00022723"/>
    </source>
</evidence>
<dbReference type="SUPFAM" id="SSF53187">
    <property type="entry name" value="Zn-dependent exopeptidases"/>
    <property type="match status" value="1"/>
</dbReference>
<dbReference type="InterPro" id="IPR007484">
    <property type="entry name" value="Peptidase_M28"/>
</dbReference>
<protein>
    <recommendedName>
        <fullName evidence="5">Carboxypeptidase Q</fullName>
    </recommendedName>
    <alternativeName>
        <fullName evidence="20">Plasma glutamate carboxypeptidase</fullName>
    </alternativeName>
</protein>
<feature type="domain" description="PA" evidence="22">
    <location>
        <begin position="105"/>
        <end position="199"/>
    </location>
</feature>
<dbReference type="InterPro" id="IPR003137">
    <property type="entry name" value="PA_domain"/>
</dbReference>
<keyword evidence="6" id="KW-0964">Secreted</keyword>
<evidence type="ECO:0000256" key="13">
    <source>
        <dbReference type="ARBA" id="ARBA00022833"/>
    </source>
</evidence>
<keyword evidence="18" id="KW-0458">Lysosome</keyword>
<evidence type="ECO:0000256" key="6">
    <source>
        <dbReference type="ARBA" id="ARBA00022525"/>
    </source>
</evidence>
<evidence type="ECO:0000256" key="11">
    <source>
        <dbReference type="ARBA" id="ARBA00022801"/>
    </source>
</evidence>
<comment type="caution">
    <text evidence="24">The sequence shown here is derived from an EMBL/GenBank/DDBJ whole genome shotgun (WGS) entry which is preliminary data.</text>
</comment>
<dbReference type="InterPro" id="IPR039866">
    <property type="entry name" value="CPQ"/>
</dbReference>
<dbReference type="Proteomes" id="UP001595925">
    <property type="component" value="Unassembled WGS sequence"/>
</dbReference>
<dbReference type="GO" id="GO:0005576">
    <property type="term" value="C:extracellular region"/>
    <property type="evidence" value="ECO:0007669"/>
    <property type="project" value="UniProtKB-SubCell"/>
</dbReference>
<dbReference type="PANTHER" id="PTHR12053">
    <property type="entry name" value="PROTEASE FAMILY M28 PLASMA GLUTAMATE CARBOXYPEPTIDASE-RELATED"/>
    <property type="match status" value="1"/>
</dbReference>
<keyword evidence="25" id="KW-1185">Reference proteome</keyword>
<keyword evidence="15" id="KW-0482">Metalloprotease</keyword>
<dbReference type="GO" id="GO:0046872">
    <property type="term" value="F:metal ion binding"/>
    <property type="evidence" value="ECO:0007669"/>
    <property type="project" value="UniProtKB-KW"/>
</dbReference>
<dbReference type="SUPFAM" id="SSF52025">
    <property type="entry name" value="PA domain"/>
    <property type="match status" value="1"/>
</dbReference>
<evidence type="ECO:0000313" key="25">
    <source>
        <dbReference type="Proteomes" id="UP001595925"/>
    </source>
</evidence>
<evidence type="ECO:0000256" key="3">
    <source>
        <dbReference type="ARBA" id="ARBA00004555"/>
    </source>
</evidence>
<feature type="region of interest" description="Disordered" evidence="21">
    <location>
        <begin position="371"/>
        <end position="392"/>
    </location>
</feature>
<evidence type="ECO:0000256" key="16">
    <source>
        <dbReference type="ARBA" id="ARBA00023145"/>
    </source>
</evidence>
<dbReference type="InterPro" id="IPR046450">
    <property type="entry name" value="PA_dom_sf"/>
</dbReference>
<comment type="subcellular location">
    <subcellularLocation>
        <location evidence="1">Endoplasmic reticulum</location>
    </subcellularLocation>
    <subcellularLocation>
        <location evidence="3">Golgi apparatus</location>
    </subcellularLocation>
    <subcellularLocation>
        <location evidence="2">Lysosome</location>
    </subcellularLocation>
    <subcellularLocation>
        <location evidence="4">Secreted</location>
    </subcellularLocation>
</comment>
<comment type="subunit">
    <text evidence="19">Homodimer. The monomeric form is inactive while the homodimer is active.</text>
</comment>
<evidence type="ECO:0000256" key="18">
    <source>
        <dbReference type="ARBA" id="ARBA00023228"/>
    </source>
</evidence>
<evidence type="ECO:0000256" key="5">
    <source>
        <dbReference type="ARBA" id="ARBA00014116"/>
    </source>
</evidence>
<dbReference type="Gene3D" id="3.40.630.10">
    <property type="entry name" value="Zn peptidases"/>
    <property type="match status" value="1"/>
</dbReference>
<dbReference type="PANTHER" id="PTHR12053:SF3">
    <property type="entry name" value="CARBOXYPEPTIDASE Q"/>
    <property type="match status" value="1"/>
</dbReference>
<dbReference type="Pfam" id="PF02225">
    <property type="entry name" value="PA"/>
    <property type="match status" value="1"/>
</dbReference>
<reference evidence="24 25" key="1">
    <citation type="journal article" date="2019" name="Int. J. Syst. Evol. Microbiol.">
        <title>The Global Catalogue of Microorganisms (GCM) 10K type strain sequencing project: providing services to taxonomists for standard genome sequencing and annotation.</title>
        <authorList>
            <consortium name="The Broad Institute Genomics Platform"/>
            <consortium name="The Broad Institute Genome Sequencing Center for Infectious Disease"/>
            <person name="Wu L."/>
            <person name="Ma J."/>
        </authorList>
    </citation>
    <scope>NUCLEOTIDE SEQUENCE [LARGE SCALE GENOMIC DNA]</scope>
    <source>
        <strain evidence="24 25">CGMCC 1.15824</strain>
    </source>
</reference>
<dbReference type="Gene3D" id="3.50.30.30">
    <property type="match status" value="1"/>
</dbReference>
<evidence type="ECO:0000256" key="2">
    <source>
        <dbReference type="ARBA" id="ARBA00004371"/>
    </source>
</evidence>
<evidence type="ECO:0000256" key="1">
    <source>
        <dbReference type="ARBA" id="ARBA00004240"/>
    </source>
</evidence>
<evidence type="ECO:0000256" key="12">
    <source>
        <dbReference type="ARBA" id="ARBA00022824"/>
    </source>
</evidence>
<dbReference type="EMBL" id="JBHSJG010000049">
    <property type="protein sequence ID" value="MFC4989533.1"/>
    <property type="molecule type" value="Genomic_DNA"/>
</dbReference>
<evidence type="ECO:0000256" key="10">
    <source>
        <dbReference type="ARBA" id="ARBA00022729"/>
    </source>
</evidence>
<keyword evidence="8" id="KW-0645">Protease</keyword>
<evidence type="ECO:0000256" key="19">
    <source>
        <dbReference type="ARBA" id="ARBA00025833"/>
    </source>
</evidence>
<keyword evidence="12" id="KW-0256">Endoplasmic reticulum</keyword>
<keyword evidence="17" id="KW-0325">Glycoprotein</keyword>
<dbReference type="GO" id="GO:0004180">
    <property type="term" value="F:carboxypeptidase activity"/>
    <property type="evidence" value="ECO:0007669"/>
    <property type="project" value="UniProtKB-KW"/>
</dbReference>
<evidence type="ECO:0000259" key="22">
    <source>
        <dbReference type="Pfam" id="PF02225"/>
    </source>
</evidence>
<keyword evidence="13" id="KW-0862">Zinc</keyword>
<evidence type="ECO:0000256" key="8">
    <source>
        <dbReference type="ARBA" id="ARBA00022670"/>
    </source>
</evidence>